<dbReference type="EMBL" id="LRQV01000059">
    <property type="protein sequence ID" value="KXK60764.1"/>
    <property type="molecule type" value="Genomic_DNA"/>
</dbReference>
<evidence type="ECO:0000256" key="1">
    <source>
        <dbReference type="SAM" id="MobiDB-lite"/>
    </source>
</evidence>
<dbReference type="InterPro" id="IPR003718">
    <property type="entry name" value="OsmC/Ohr_fam"/>
</dbReference>
<dbReference type="AlphaFoldDB" id="A0A136PQZ7"/>
<dbReference type="Pfam" id="PF02566">
    <property type="entry name" value="OsmC"/>
    <property type="match status" value="1"/>
</dbReference>
<dbReference type="RefSeq" id="WP_067367047.1">
    <property type="nucleotide sequence ID" value="NZ_JBIUBN010000002.1"/>
</dbReference>
<dbReference type="OrthoDB" id="9795405at2"/>
<accession>A0A136PQZ7</accession>
<dbReference type="PANTHER" id="PTHR42830:SF2">
    <property type="entry name" value="OSMC_OHR FAMILY PROTEIN"/>
    <property type="match status" value="1"/>
</dbReference>
<gene>
    <name evidence="2" type="ORF">AWW66_17020</name>
</gene>
<organism evidence="2 3">
    <name type="scientific">Micromonospora rosaria</name>
    <dbReference type="NCBI Taxonomy" id="47874"/>
    <lineage>
        <taxon>Bacteria</taxon>
        <taxon>Bacillati</taxon>
        <taxon>Actinomycetota</taxon>
        <taxon>Actinomycetes</taxon>
        <taxon>Micromonosporales</taxon>
        <taxon>Micromonosporaceae</taxon>
        <taxon>Micromonospora</taxon>
    </lineage>
</organism>
<dbReference type="Gene3D" id="3.30.300.20">
    <property type="match status" value="1"/>
</dbReference>
<name>A0A136PQZ7_9ACTN</name>
<sequence length="154" mass="16802">MPPAHRYDATVIWTGNHGTGTSAYRAYGRDHDITTDGRPTIPGSADPTYRGDTDRWNPEQLLVASLAQCHMLWYLHLCADAGVTVTHYTDHATGTMAAVDGTTRFTEVVLRPRVTVADPATVDTATRLHADAHAACYIANSVAFPVHHRPHITT</sequence>
<dbReference type="Proteomes" id="UP000070620">
    <property type="component" value="Unassembled WGS sequence"/>
</dbReference>
<dbReference type="InterPro" id="IPR052707">
    <property type="entry name" value="OsmC_Ohr_Peroxiredoxin"/>
</dbReference>
<dbReference type="PANTHER" id="PTHR42830">
    <property type="entry name" value="OSMOTICALLY INDUCIBLE FAMILY PROTEIN"/>
    <property type="match status" value="1"/>
</dbReference>
<keyword evidence="3" id="KW-1185">Reference proteome</keyword>
<evidence type="ECO:0000313" key="3">
    <source>
        <dbReference type="Proteomes" id="UP000070620"/>
    </source>
</evidence>
<reference evidence="2 3" key="1">
    <citation type="submission" date="2016-01" db="EMBL/GenBank/DDBJ databases">
        <title>Whole genome sequence and analysis of Micromonospora rosaria DSM 803, which can produce antibacterial substance rosamicin.</title>
        <authorList>
            <person name="Yang H."/>
            <person name="He X."/>
            <person name="Zhu D."/>
        </authorList>
    </citation>
    <scope>NUCLEOTIDE SEQUENCE [LARGE SCALE GENOMIC DNA]</scope>
    <source>
        <strain evidence="2 3">DSM 803</strain>
    </source>
</reference>
<evidence type="ECO:0000313" key="2">
    <source>
        <dbReference type="EMBL" id="KXK60764.1"/>
    </source>
</evidence>
<comment type="caution">
    <text evidence="2">The sequence shown here is derived from an EMBL/GenBank/DDBJ whole genome shotgun (WGS) entry which is preliminary data.</text>
</comment>
<proteinExistence type="predicted"/>
<feature type="region of interest" description="Disordered" evidence="1">
    <location>
        <begin position="31"/>
        <end position="52"/>
    </location>
</feature>
<dbReference type="SUPFAM" id="SSF82784">
    <property type="entry name" value="OsmC-like"/>
    <property type="match status" value="1"/>
</dbReference>
<dbReference type="InterPro" id="IPR036102">
    <property type="entry name" value="OsmC/Ohrsf"/>
</dbReference>
<protein>
    <submittedName>
        <fullName evidence="2">Peroxiredoxin</fullName>
    </submittedName>
</protein>
<dbReference type="InterPro" id="IPR015946">
    <property type="entry name" value="KH_dom-like_a/b"/>
</dbReference>